<proteinExistence type="inferred from homology"/>
<dbReference type="Gene3D" id="2.40.128.20">
    <property type="match status" value="1"/>
</dbReference>
<keyword evidence="8" id="KW-1185">Reference proteome</keyword>
<dbReference type="InterPro" id="IPR012674">
    <property type="entry name" value="Calycin"/>
</dbReference>
<feature type="domain" description="ZinT" evidence="6">
    <location>
        <begin position="156"/>
        <end position="330"/>
    </location>
</feature>
<dbReference type="Gene3D" id="3.40.50.1980">
    <property type="entry name" value="Nitrogenase molybdenum iron protein domain"/>
    <property type="match status" value="2"/>
</dbReference>
<evidence type="ECO:0000256" key="2">
    <source>
        <dbReference type="ARBA" id="ARBA00022448"/>
    </source>
</evidence>
<keyword evidence="2" id="KW-0813">Transport</keyword>
<evidence type="ECO:0000256" key="1">
    <source>
        <dbReference type="ARBA" id="ARBA00011028"/>
    </source>
</evidence>
<dbReference type="PANTHER" id="PTHR42953">
    <property type="entry name" value="HIGH-AFFINITY ZINC UPTAKE SYSTEM PROTEIN ZNUA-RELATED"/>
    <property type="match status" value="1"/>
</dbReference>
<dbReference type="EMBL" id="CABHMY010000155">
    <property type="protein sequence ID" value="VUX19756.1"/>
    <property type="molecule type" value="Genomic_DNA"/>
</dbReference>
<evidence type="ECO:0000259" key="6">
    <source>
        <dbReference type="Pfam" id="PF09223"/>
    </source>
</evidence>
<dbReference type="InterPro" id="IPR015304">
    <property type="entry name" value="ZinT_dom"/>
</dbReference>
<evidence type="ECO:0000256" key="4">
    <source>
        <dbReference type="ARBA" id="ARBA00022833"/>
    </source>
</evidence>
<keyword evidence="3 5" id="KW-0732">Signal</keyword>
<evidence type="ECO:0000256" key="5">
    <source>
        <dbReference type="SAM" id="SignalP"/>
    </source>
</evidence>
<protein>
    <submittedName>
        <fullName evidence="7">Metal-binding protein ZinT</fullName>
    </submittedName>
</protein>
<feature type="signal peptide" evidence="5">
    <location>
        <begin position="1"/>
        <end position="22"/>
    </location>
</feature>
<keyword evidence="4" id="KW-0862">Zinc</keyword>
<evidence type="ECO:0000313" key="8">
    <source>
        <dbReference type="Proteomes" id="UP000406184"/>
    </source>
</evidence>
<dbReference type="RefSeq" id="WP_158399605.1">
    <property type="nucleotide sequence ID" value="NZ_CABHMY010000155.1"/>
</dbReference>
<organism evidence="7 8">
    <name type="scientific">Faecalibacterium prausnitzii</name>
    <dbReference type="NCBI Taxonomy" id="853"/>
    <lineage>
        <taxon>Bacteria</taxon>
        <taxon>Bacillati</taxon>
        <taxon>Bacillota</taxon>
        <taxon>Clostridia</taxon>
        <taxon>Eubacteriales</taxon>
        <taxon>Oscillospiraceae</taxon>
        <taxon>Faecalibacterium</taxon>
    </lineage>
</organism>
<dbReference type="GO" id="GO:0008270">
    <property type="term" value="F:zinc ion binding"/>
    <property type="evidence" value="ECO:0007669"/>
    <property type="project" value="InterPro"/>
</dbReference>
<dbReference type="InterPro" id="IPR050492">
    <property type="entry name" value="Bact_metal-bind_prot9"/>
</dbReference>
<gene>
    <name evidence="7" type="primary">zinT</name>
    <name evidence="7" type="ORF">FPPS064S07_01548</name>
</gene>
<sequence>MKKFKRIFAVFFCLLLASGILGGCGKAGSSSISAPSASQSGSKPLKIVTTIFPEYDWVREILGDKADHAEVSMLLDNGVDLHSYQPTADDIIKISDCDLFIYVGGESDGWVEDALKEATNKNMKVINLLDVLKDTVKTEEAMPGMQAEEGHHHGYSRFADSDVRDRSLSDWDGEWQSVYPYLQEGILDEVMERKAENGNKTAEEYRAYYETGYKTDVSKITINAENNTMCFVKNGVEAKAAYQYKGYQIYDYKSGSRGVRYFFEATDGDADAPKYVQFSDHGIAPGKAEHFHIYFGNEGFDALSQEMEHWPTYYPMDMSGDEIKEDMLEHAEKEYDEHVWLSLKNAETLCNAITDALEEIDPANKDAYAANAASYLEKLAALDGEYQTVVDNAARKTVLFGDRFPFRYLVDDYGLSYYAAFAGCSAETEASFGTISFLAGKVDELRLPCVLTIEGAQHKVAETIVQNTAEKDQSILTLDSMQSTTSTDVANGTTYLSVMESNLDVLKQALN</sequence>
<dbReference type="Pfam" id="PF01297">
    <property type="entry name" value="ZnuA"/>
    <property type="match status" value="1"/>
</dbReference>
<dbReference type="PANTHER" id="PTHR42953:SF3">
    <property type="entry name" value="HIGH-AFFINITY ZINC UPTAKE SYSTEM PROTEIN ZNUA"/>
    <property type="match status" value="1"/>
</dbReference>
<dbReference type="SUPFAM" id="SSF53807">
    <property type="entry name" value="Helical backbone' metal receptor"/>
    <property type="match status" value="1"/>
</dbReference>
<evidence type="ECO:0000256" key="3">
    <source>
        <dbReference type="ARBA" id="ARBA00022729"/>
    </source>
</evidence>
<dbReference type="PROSITE" id="PS51257">
    <property type="entry name" value="PROKAR_LIPOPROTEIN"/>
    <property type="match status" value="1"/>
</dbReference>
<accession>A0A564UJR5</accession>
<comment type="similarity">
    <text evidence="1">Belongs to the bacterial solute-binding protein 9 family.</text>
</comment>
<dbReference type="AlphaFoldDB" id="A0A564UJR5"/>
<feature type="chain" id="PRO_5038786885" evidence="5">
    <location>
        <begin position="23"/>
        <end position="511"/>
    </location>
</feature>
<evidence type="ECO:0000313" key="7">
    <source>
        <dbReference type="EMBL" id="VUX19756.1"/>
    </source>
</evidence>
<dbReference type="InterPro" id="IPR006127">
    <property type="entry name" value="ZnuA-like"/>
</dbReference>
<reference evidence="7 8" key="1">
    <citation type="submission" date="2019-07" db="EMBL/GenBank/DDBJ databases">
        <authorList>
            <person name="Hibberd C M."/>
            <person name="Gehrig L. J."/>
            <person name="Chang H.-W."/>
            <person name="Venkatesh S."/>
        </authorList>
    </citation>
    <scope>NUCLEOTIDE SEQUENCE [LARGE SCALE GENOMIC DNA]</scope>
    <source>
        <strain evidence="7">Faecalibacterium_prausnitzii_JG_BgPS064</strain>
    </source>
</reference>
<dbReference type="SUPFAM" id="SSF50814">
    <property type="entry name" value="Lipocalins"/>
    <property type="match status" value="1"/>
</dbReference>
<dbReference type="GO" id="GO:0030001">
    <property type="term" value="P:metal ion transport"/>
    <property type="evidence" value="ECO:0007669"/>
    <property type="project" value="InterPro"/>
</dbReference>
<name>A0A564UJR5_9FIRM</name>
<dbReference type="Pfam" id="PF09223">
    <property type="entry name" value="ZinT"/>
    <property type="match status" value="1"/>
</dbReference>
<dbReference type="Proteomes" id="UP000406184">
    <property type="component" value="Unassembled WGS sequence"/>
</dbReference>